<proteinExistence type="predicted"/>
<dbReference type="InterPro" id="IPR036265">
    <property type="entry name" value="HIT-like_sf"/>
</dbReference>
<dbReference type="OrthoDB" id="9784774at2"/>
<reference evidence="1 2" key="1">
    <citation type="submission" date="2019-07" db="EMBL/GenBank/DDBJ databases">
        <title>New species of Amycolatopsis and Streptomyces.</title>
        <authorList>
            <person name="Duangmal K."/>
            <person name="Teo W.F.A."/>
            <person name="Lipun K."/>
        </authorList>
    </citation>
    <scope>NUCLEOTIDE SEQUENCE [LARGE SCALE GENOMIC DNA]</scope>
    <source>
        <strain evidence="1 2">NBRC 106415</strain>
    </source>
</reference>
<dbReference type="Gene3D" id="3.30.428.10">
    <property type="entry name" value="HIT-like"/>
    <property type="match status" value="1"/>
</dbReference>
<evidence type="ECO:0000313" key="2">
    <source>
        <dbReference type="Proteomes" id="UP000400924"/>
    </source>
</evidence>
<keyword evidence="2" id="KW-1185">Reference proteome</keyword>
<dbReference type="RefSeq" id="WP_152775397.1">
    <property type="nucleotide sequence ID" value="NZ_VJZC01000361.1"/>
</dbReference>
<protein>
    <recommendedName>
        <fullName evidence="3">HIT domain-containing protein</fullName>
    </recommendedName>
</protein>
<evidence type="ECO:0008006" key="3">
    <source>
        <dbReference type="Google" id="ProtNLM"/>
    </source>
</evidence>
<organism evidence="1 2">
    <name type="scientific">Streptomyces spongiae</name>
    <dbReference type="NCBI Taxonomy" id="565072"/>
    <lineage>
        <taxon>Bacteria</taxon>
        <taxon>Bacillati</taxon>
        <taxon>Actinomycetota</taxon>
        <taxon>Actinomycetes</taxon>
        <taxon>Kitasatosporales</taxon>
        <taxon>Streptomycetaceae</taxon>
        <taxon>Streptomyces</taxon>
    </lineage>
</organism>
<dbReference type="EMBL" id="VJZC01000361">
    <property type="protein sequence ID" value="MPY62005.1"/>
    <property type="molecule type" value="Genomic_DNA"/>
</dbReference>
<comment type="caution">
    <text evidence="1">The sequence shown here is derived from an EMBL/GenBank/DDBJ whole genome shotgun (WGS) entry which is preliminary data.</text>
</comment>
<gene>
    <name evidence="1" type="ORF">FNH08_34150</name>
</gene>
<evidence type="ECO:0000313" key="1">
    <source>
        <dbReference type="EMBL" id="MPY62005.1"/>
    </source>
</evidence>
<sequence length="87" mass="10034">MPRYPTVPVDTAEYAARLQSDNRDGRCFICEIVRGERGPDDLVVHRDDVCVIFPPVPQRLYGYMLLAPVEHHTRVVDDFSEAEYLEL</sequence>
<dbReference type="AlphaFoldDB" id="A0A5N8XTQ2"/>
<accession>A0A5N8XTQ2</accession>
<name>A0A5N8XTQ2_9ACTN</name>
<dbReference type="Proteomes" id="UP000400924">
    <property type="component" value="Unassembled WGS sequence"/>
</dbReference>
<dbReference type="SUPFAM" id="SSF54197">
    <property type="entry name" value="HIT-like"/>
    <property type="match status" value="1"/>
</dbReference>